<evidence type="ECO:0000256" key="2">
    <source>
        <dbReference type="ARBA" id="ARBA00022670"/>
    </source>
</evidence>
<comment type="similarity">
    <text evidence="1">Belongs to the peptidase C40 family.</text>
</comment>
<organism evidence="6 7">
    <name type="scientific">Streptomyces fildesensis</name>
    <dbReference type="NCBI Taxonomy" id="375757"/>
    <lineage>
        <taxon>Bacteria</taxon>
        <taxon>Bacillati</taxon>
        <taxon>Actinomycetota</taxon>
        <taxon>Actinomycetes</taxon>
        <taxon>Kitasatosporales</taxon>
        <taxon>Streptomycetaceae</taxon>
        <taxon>Streptomyces</taxon>
    </lineage>
</organism>
<evidence type="ECO:0000256" key="1">
    <source>
        <dbReference type="ARBA" id="ARBA00007074"/>
    </source>
</evidence>
<dbReference type="Gene3D" id="3.90.1720.10">
    <property type="entry name" value="endopeptidase domain like (from Nostoc punctiforme)"/>
    <property type="match status" value="1"/>
</dbReference>
<dbReference type="InterPro" id="IPR000064">
    <property type="entry name" value="NLP_P60_dom"/>
</dbReference>
<keyword evidence="3 6" id="KW-0378">Hydrolase</keyword>
<comment type="caution">
    <text evidence="6">The sequence shown here is derived from an EMBL/GenBank/DDBJ whole genome shotgun (WGS) entry which is preliminary data.</text>
</comment>
<gene>
    <name evidence="6" type="ORF">ACIGXA_23580</name>
</gene>
<protein>
    <submittedName>
        <fullName evidence="6">Hydrolase</fullName>
    </submittedName>
</protein>
<dbReference type="SUPFAM" id="SSF54001">
    <property type="entry name" value="Cysteine proteinases"/>
    <property type="match status" value="1"/>
</dbReference>
<keyword evidence="2" id="KW-0645">Protease</keyword>
<evidence type="ECO:0000256" key="3">
    <source>
        <dbReference type="ARBA" id="ARBA00022801"/>
    </source>
</evidence>
<dbReference type="RefSeq" id="WP_399652649.1">
    <property type="nucleotide sequence ID" value="NZ_JBITYG010000007.1"/>
</dbReference>
<evidence type="ECO:0000256" key="4">
    <source>
        <dbReference type="ARBA" id="ARBA00022807"/>
    </source>
</evidence>
<evidence type="ECO:0000259" key="5">
    <source>
        <dbReference type="PROSITE" id="PS51935"/>
    </source>
</evidence>
<dbReference type="Proteomes" id="UP001614394">
    <property type="component" value="Unassembled WGS sequence"/>
</dbReference>
<evidence type="ECO:0000313" key="6">
    <source>
        <dbReference type="EMBL" id="MFI9103508.1"/>
    </source>
</evidence>
<keyword evidence="4" id="KW-0788">Thiol protease</keyword>
<sequence length="153" mass="16560">MEPLLPRLPARFWTVPYAGSRFPGSTAVAREPGLAAGANCQLFAYEVLRHFGLNPPALRSSDLWEDTDSTVRAQVIKPLDLLLFNGTDDPYGAHVGVWMDDDAVLHLCAEVGRPAVWSLADFAARERYRILIGAKSVTAPCRDGGSSAVHGKA</sequence>
<proteinExistence type="inferred from homology"/>
<feature type="domain" description="NlpC/P60" evidence="5">
    <location>
        <begin position="1"/>
        <end position="138"/>
    </location>
</feature>
<dbReference type="EMBL" id="JBITYG010000007">
    <property type="protein sequence ID" value="MFI9103508.1"/>
    <property type="molecule type" value="Genomic_DNA"/>
</dbReference>
<dbReference type="GO" id="GO:0016787">
    <property type="term" value="F:hydrolase activity"/>
    <property type="evidence" value="ECO:0007669"/>
    <property type="project" value="UniProtKB-KW"/>
</dbReference>
<evidence type="ECO:0000313" key="7">
    <source>
        <dbReference type="Proteomes" id="UP001614394"/>
    </source>
</evidence>
<dbReference type="PROSITE" id="PS51935">
    <property type="entry name" value="NLPC_P60"/>
    <property type="match status" value="1"/>
</dbReference>
<keyword evidence="7" id="KW-1185">Reference proteome</keyword>
<reference evidence="6 7" key="1">
    <citation type="submission" date="2024-10" db="EMBL/GenBank/DDBJ databases">
        <title>The Natural Products Discovery Center: Release of the First 8490 Sequenced Strains for Exploring Actinobacteria Biosynthetic Diversity.</title>
        <authorList>
            <person name="Kalkreuter E."/>
            <person name="Kautsar S.A."/>
            <person name="Yang D."/>
            <person name="Bader C.D."/>
            <person name="Teijaro C.N."/>
            <person name="Fluegel L."/>
            <person name="Davis C.M."/>
            <person name="Simpson J.R."/>
            <person name="Lauterbach L."/>
            <person name="Steele A.D."/>
            <person name="Gui C."/>
            <person name="Meng S."/>
            <person name="Li G."/>
            <person name="Viehrig K."/>
            <person name="Ye F."/>
            <person name="Su P."/>
            <person name="Kiefer A.F."/>
            <person name="Nichols A."/>
            <person name="Cepeda A.J."/>
            <person name="Yan W."/>
            <person name="Fan B."/>
            <person name="Jiang Y."/>
            <person name="Adhikari A."/>
            <person name="Zheng C.-J."/>
            <person name="Schuster L."/>
            <person name="Cowan T.M."/>
            <person name="Smanski M.J."/>
            <person name="Chevrette M.G."/>
            <person name="De Carvalho L.P.S."/>
            <person name="Shen B."/>
        </authorList>
    </citation>
    <scope>NUCLEOTIDE SEQUENCE [LARGE SCALE GENOMIC DNA]</scope>
    <source>
        <strain evidence="6 7">NPDC053399</strain>
    </source>
</reference>
<dbReference type="InterPro" id="IPR038765">
    <property type="entry name" value="Papain-like_cys_pep_sf"/>
</dbReference>
<name>A0ABW8CAQ0_9ACTN</name>
<accession>A0ABW8CAQ0</accession>